<evidence type="ECO:0000256" key="5">
    <source>
        <dbReference type="ARBA" id="ARBA00022989"/>
    </source>
</evidence>
<proteinExistence type="inferred from homology"/>
<name>A0ABW0JAS4_9BURK</name>
<comment type="similarity">
    <text evidence="2 7">Belongs to the ExbD/TolR family.</text>
</comment>
<keyword evidence="4 7" id="KW-0812">Transmembrane</keyword>
<dbReference type="Gene3D" id="3.30.420.270">
    <property type="match status" value="1"/>
</dbReference>
<evidence type="ECO:0000256" key="3">
    <source>
        <dbReference type="ARBA" id="ARBA00022475"/>
    </source>
</evidence>
<dbReference type="EMBL" id="JBHSMP010000017">
    <property type="protein sequence ID" value="MFC5430102.1"/>
    <property type="molecule type" value="Genomic_DNA"/>
</dbReference>
<evidence type="ECO:0000256" key="1">
    <source>
        <dbReference type="ARBA" id="ARBA00004162"/>
    </source>
</evidence>
<keyword evidence="5" id="KW-1133">Transmembrane helix</keyword>
<dbReference type="PANTHER" id="PTHR30558:SF3">
    <property type="entry name" value="BIOPOLYMER TRANSPORT PROTEIN EXBD-RELATED"/>
    <property type="match status" value="1"/>
</dbReference>
<comment type="caution">
    <text evidence="8">The sequence shown here is derived from an EMBL/GenBank/DDBJ whole genome shotgun (WGS) entry which is preliminary data.</text>
</comment>
<evidence type="ECO:0000313" key="9">
    <source>
        <dbReference type="Proteomes" id="UP001596103"/>
    </source>
</evidence>
<dbReference type="Pfam" id="PF02472">
    <property type="entry name" value="ExbD"/>
    <property type="match status" value="1"/>
</dbReference>
<dbReference type="PANTHER" id="PTHR30558">
    <property type="entry name" value="EXBD MEMBRANE COMPONENT OF PMF-DRIVEN MACROMOLECULE IMPORT SYSTEM"/>
    <property type="match status" value="1"/>
</dbReference>
<evidence type="ECO:0000256" key="6">
    <source>
        <dbReference type="ARBA" id="ARBA00023136"/>
    </source>
</evidence>
<dbReference type="RefSeq" id="WP_377712276.1">
    <property type="nucleotide sequence ID" value="NZ_JBHSMP010000017.1"/>
</dbReference>
<keyword evidence="3" id="KW-1003">Cell membrane</keyword>
<gene>
    <name evidence="8" type="ORF">ACFPTO_15015</name>
</gene>
<keyword evidence="6" id="KW-0472">Membrane</keyword>
<evidence type="ECO:0000256" key="7">
    <source>
        <dbReference type="RuleBase" id="RU003879"/>
    </source>
</evidence>
<dbReference type="Proteomes" id="UP001596103">
    <property type="component" value="Unassembled WGS sequence"/>
</dbReference>
<dbReference type="InterPro" id="IPR003400">
    <property type="entry name" value="ExbD"/>
</dbReference>
<keyword evidence="7" id="KW-0653">Protein transport</keyword>
<comment type="subcellular location">
    <subcellularLocation>
        <location evidence="1">Cell membrane</location>
        <topology evidence="1">Single-pass membrane protein</topology>
    </subcellularLocation>
    <subcellularLocation>
        <location evidence="7">Cell membrane</location>
        <topology evidence="7">Single-pass type II membrane protein</topology>
    </subcellularLocation>
</comment>
<protein>
    <submittedName>
        <fullName evidence="8">ExbD/TolR family protein</fullName>
    </submittedName>
</protein>
<evidence type="ECO:0000313" key="8">
    <source>
        <dbReference type="EMBL" id="MFC5430102.1"/>
    </source>
</evidence>
<organism evidence="8 9">
    <name type="scientific">Paraburkholderia denitrificans</name>
    <dbReference type="NCBI Taxonomy" id="694025"/>
    <lineage>
        <taxon>Bacteria</taxon>
        <taxon>Pseudomonadati</taxon>
        <taxon>Pseudomonadota</taxon>
        <taxon>Betaproteobacteria</taxon>
        <taxon>Burkholderiales</taxon>
        <taxon>Burkholderiaceae</taxon>
        <taxon>Paraburkholderia</taxon>
    </lineage>
</organism>
<accession>A0ABW0JAS4</accession>
<keyword evidence="7" id="KW-0813">Transport</keyword>
<evidence type="ECO:0000256" key="2">
    <source>
        <dbReference type="ARBA" id="ARBA00005811"/>
    </source>
</evidence>
<reference evidence="9" key="1">
    <citation type="journal article" date="2019" name="Int. J. Syst. Evol. Microbiol.">
        <title>The Global Catalogue of Microorganisms (GCM) 10K type strain sequencing project: providing services to taxonomists for standard genome sequencing and annotation.</title>
        <authorList>
            <consortium name="The Broad Institute Genomics Platform"/>
            <consortium name="The Broad Institute Genome Sequencing Center for Infectious Disease"/>
            <person name="Wu L."/>
            <person name="Ma J."/>
        </authorList>
    </citation>
    <scope>NUCLEOTIDE SEQUENCE [LARGE SCALE GENOMIC DNA]</scope>
    <source>
        <strain evidence="9">CCUG 56042</strain>
    </source>
</reference>
<keyword evidence="9" id="KW-1185">Reference proteome</keyword>
<evidence type="ECO:0000256" key="4">
    <source>
        <dbReference type="ARBA" id="ARBA00022692"/>
    </source>
</evidence>
<sequence length="137" mass="15110">MIHFEEPQQRRARLEIIPMIDVMMFLLVFFVLLSINVISARGVQTNLPQSSTSTSIDPEKPLVVTVTREGPLQVNGADTTLAALAEAVRGEARDNRTPTVTLKTDEAATMQRVIDVMDVLKHASITRVAIATRSKPE</sequence>